<proteinExistence type="predicted"/>
<gene>
    <name evidence="1" type="ORF">A4U43_C10F10960</name>
</gene>
<dbReference type="Proteomes" id="UP000243459">
    <property type="component" value="Chromosome 10"/>
</dbReference>
<dbReference type="EMBL" id="CM007390">
    <property type="protein sequence ID" value="ONK56632.1"/>
    <property type="molecule type" value="Genomic_DNA"/>
</dbReference>
<reference evidence="2" key="1">
    <citation type="journal article" date="2017" name="Nat. Commun.">
        <title>The asparagus genome sheds light on the origin and evolution of a young Y chromosome.</title>
        <authorList>
            <person name="Harkess A."/>
            <person name="Zhou J."/>
            <person name="Xu C."/>
            <person name="Bowers J.E."/>
            <person name="Van der Hulst R."/>
            <person name="Ayyampalayam S."/>
            <person name="Mercati F."/>
            <person name="Riccardi P."/>
            <person name="McKain M.R."/>
            <person name="Kakrana A."/>
            <person name="Tang H."/>
            <person name="Ray J."/>
            <person name="Groenendijk J."/>
            <person name="Arikit S."/>
            <person name="Mathioni S.M."/>
            <person name="Nakano M."/>
            <person name="Shan H."/>
            <person name="Telgmann-Rauber A."/>
            <person name="Kanno A."/>
            <person name="Yue Z."/>
            <person name="Chen H."/>
            <person name="Li W."/>
            <person name="Chen Y."/>
            <person name="Xu X."/>
            <person name="Zhang Y."/>
            <person name="Luo S."/>
            <person name="Chen H."/>
            <person name="Gao J."/>
            <person name="Mao Z."/>
            <person name="Pires J.C."/>
            <person name="Luo M."/>
            <person name="Kudrna D."/>
            <person name="Wing R.A."/>
            <person name="Meyers B.C."/>
            <person name="Yi K."/>
            <person name="Kong H."/>
            <person name="Lavrijsen P."/>
            <person name="Sunseri F."/>
            <person name="Falavigna A."/>
            <person name="Ye Y."/>
            <person name="Leebens-Mack J.H."/>
            <person name="Chen G."/>
        </authorList>
    </citation>
    <scope>NUCLEOTIDE SEQUENCE [LARGE SCALE GENOMIC DNA]</scope>
    <source>
        <strain evidence="2">cv. DH0086</strain>
    </source>
</reference>
<dbReference type="Gramene" id="ONK56632">
    <property type="protein sequence ID" value="ONK56632"/>
    <property type="gene ID" value="A4U43_C10F10960"/>
</dbReference>
<evidence type="ECO:0000313" key="2">
    <source>
        <dbReference type="Proteomes" id="UP000243459"/>
    </source>
</evidence>
<dbReference type="AlphaFoldDB" id="A0A5P1E1Y6"/>
<accession>A0A5P1E1Y6</accession>
<evidence type="ECO:0000313" key="1">
    <source>
        <dbReference type="EMBL" id="ONK56632.1"/>
    </source>
</evidence>
<organism evidence="1 2">
    <name type="scientific">Asparagus officinalis</name>
    <name type="common">Garden asparagus</name>
    <dbReference type="NCBI Taxonomy" id="4686"/>
    <lineage>
        <taxon>Eukaryota</taxon>
        <taxon>Viridiplantae</taxon>
        <taxon>Streptophyta</taxon>
        <taxon>Embryophyta</taxon>
        <taxon>Tracheophyta</taxon>
        <taxon>Spermatophyta</taxon>
        <taxon>Magnoliopsida</taxon>
        <taxon>Liliopsida</taxon>
        <taxon>Asparagales</taxon>
        <taxon>Asparagaceae</taxon>
        <taxon>Asparagoideae</taxon>
        <taxon>Asparagus</taxon>
    </lineage>
</organism>
<evidence type="ECO:0008006" key="3">
    <source>
        <dbReference type="Google" id="ProtNLM"/>
    </source>
</evidence>
<sequence length="209" mass="23782">MATRYGIPPNYSGLFAMLEFYNPHTGTFFTPVGELGFALHEMFEISGLSFGELPYEEFVPASRELEILKNSAPEIYDTYWELMCHFQICAQITGKRASGVKQGQWAEYLFHNLWDKEAEVTRLAASTLEEITERINDATSHYTCEVEEDVFPAFTTFESFHYQAEVPISDMALFAGFLTLWLKRCVVPTRPVDAITVEVLYPAVLLAYG</sequence>
<protein>
    <recommendedName>
        <fullName evidence="3">Aminotransferase-like plant mobile domain-containing protein</fullName>
    </recommendedName>
</protein>
<name>A0A5P1E1Y6_ASPOF</name>
<keyword evidence="2" id="KW-1185">Reference proteome</keyword>